<dbReference type="GO" id="GO:0016740">
    <property type="term" value="F:transferase activity"/>
    <property type="evidence" value="ECO:0007669"/>
    <property type="project" value="UniProtKB-KW"/>
</dbReference>
<comment type="subunit">
    <text evidence="1">Heterotrimer of A, B and C subunits.</text>
</comment>
<proteinExistence type="inferred from homology"/>
<keyword evidence="1" id="KW-0067">ATP-binding</keyword>
<evidence type="ECO:0000313" key="2">
    <source>
        <dbReference type="EMBL" id="RJP61536.1"/>
    </source>
</evidence>
<keyword evidence="1" id="KW-0648">Protein biosynthesis</keyword>
<dbReference type="GO" id="GO:0050567">
    <property type="term" value="F:glutaminyl-tRNA synthase (glutamine-hydrolyzing) activity"/>
    <property type="evidence" value="ECO:0007669"/>
    <property type="project" value="UniProtKB-UniRule"/>
</dbReference>
<dbReference type="Proteomes" id="UP000266426">
    <property type="component" value="Unassembled WGS sequence"/>
</dbReference>
<dbReference type="PANTHER" id="PTHR15004:SF0">
    <property type="entry name" value="GLUTAMYL-TRNA(GLN) AMIDOTRANSFERASE SUBUNIT C, MITOCHONDRIAL"/>
    <property type="match status" value="1"/>
</dbReference>
<dbReference type="GO" id="GO:0070681">
    <property type="term" value="P:glutaminyl-tRNAGln biosynthesis via transamidation"/>
    <property type="evidence" value="ECO:0007669"/>
    <property type="project" value="TreeGrafter"/>
</dbReference>
<dbReference type="GO" id="GO:0050566">
    <property type="term" value="F:asparaginyl-tRNA synthase (glutamine-hydrolyzing) activity"/>
    <property type="evidence" value="ECO:0007669"/>
    <property type="project" value="RHEA"/>
</dbReference>
<sequence length="95" mass="10674">MAFTEKDVDYIANLARLSLSPQETKQFTSQLDKILSYVHKLDELNTESVEPTAHILPVNNVFRADEPKTCPNAQYAVEQAPELINGLFSVPKVIE</sequence>
<comment type="caution">
    <text evidence="2">The sequence shown here is derived from an EMBL/GenBank/DDBJ whole genome shotgun (WGS) entry which is preliminary data.</text>
</comment>
<accession>A0A3A4R8Y9</accession>
<dbReference type="SUPFAM" id="SSF141000">
    <property type="entry name" value="Glu-tRNAGln amidotransferase C subunit"/>
    <property type="match status" value="1"/>
</dbReference>
<gene>
    <name evidence="1 2" type="primary">gatC</name>
    <name evidence="2" type="ORF">C4541_01665</name>
</gene>
<keyword evidence="2" id="KW-0808">Transferase</keyword>
<dbReference type="InterPro" id="IPR003837">
    <property type="entry name" value="GatC"/>
</dbReference>
<dbReference type="Gene3D" id="1.10.20.60">
    <property type="entry name" value="Glu-tRNAGln amidotransferase C subunit, N-terminal domain"/>
    <property type="match status" value="1"/>
</dbReference>
<dbReference type="GO" id="GO:0005524">
    <property type="term" value="F:ATP binding"/>
    <property type="evidence" value="ECO:0007669"/>
    <property type="project" value="UniProtKB-KW"/>
</dbReference>
<dbReference type="Pfam" id="PF02686">
    <property type="entry name" value="GatC"/>
    <property type="match status" value="1"/>
</dbReference>
<dbReference type="HAMAP" id="MF_00122">
    <property type="entry name" value="GatC"/>
    <property type="match status" value="1"/>
</dbReference>
<protein>
    <recommendedName>
        <fullName evidence="1">Aspartyl/glutamyl-tRNA(Asn/Gln) amidotransferase subunit C</fullName>
        <shortName evidence="1">Asp/Glu-ADT subunit C</shortName>
        <ecNumber evidence="1">6.3.5.-</ecNumber>
    </recommendedName>
</protein>
<organism evidence="2 3">
    <name type="scientific">Candidatus Auribacter fodinae</name>
    <dbReference type="NCBI Taxonomy" id="2093366"/>
    <lineage>
        <taxon>Bacteria</taxon>
        <taxon>Pseudomonadati</taxon>
        <taxon>Candidatus Auribacterota</taxon>
        <taxon>Candidatus Auribacteria</taxon>
        <taxon>Candidatus Auribacterales</taxon>
        <taxon>Candidatus Auribacteraceae</taxon>
        <taxon>Candidatus Auribacter</taxon>
    </lineage>
</organism>
<dbReference type="EMBL" id="QZJZ01000011">
    <property type="protein sequence ID" value="RJP61536.1"/>
    <property type="molecule type" value="Genomic_DNA"/>
</dbReference>
<dbReference type="InterPro" id="IPR036113">
    <property type="entry name" value="Asp/Glu-ADT_sf_sub_c"/>
</dbReference>
<comment type="catalytic activity">
    <reaction evidence="1">
        <text>L-aspartyl-tRNA(Asn) + L-glutamine + ATP + H2O = L-asparaginyl-tRNA(Asn) + L-glutamate + ADP + phosphate + 2 H(+)</text>
        <dbReference type="Rhea" id="RHEA:14513"/>
        <dbReference type="Rhea" id="RHEA-COMP:9674"/>
        <dbReference type="Rhea" id="RHEA-COMP:9677"/>
        <dbReference type="ChEBI" id="CHEBI:15377"/>
        <dbReference type="ChEBI" id="CHEBI:15378"/>
        <dbReference type="ChEBI" id="CHEBI:29985"/>
        <dbReference type="ChEBI" id="CHEBI:30616"/>
        <dbReference type="ChEBI" id="CHEBI:43474"/>
        <dbReference type="ChEBI" id="CHEBI:58359"/>
        <dbReference type="ChEBI" id="CHEBI:78515"/>
        <dbReference type="ChEBI" id="CHEBI:78516"/>
        <dbReference type="ChEBI" id="CHEBI:456216"/>
    </reaction>
</comment>
<dbReference type="GO" id="GO:0006450">
    <property type="term" value="P:regulation of translational fidelity"/>
    <property type="evidence" value="ECO:0007669"/>
    <property type="project" value="InterPro"/>
</dbReference>
<name>A0A3A4R8Y9_9BACT</name>
<comment type="function">
    <text evidence="1">Allows the formation of correctly charged Asn-tRNA(Asn) or Gln-tRNA(Gln) through the transamidation of misacylated Asp-tRNA(Asn) or Glu-tRNA(Gln) in organisms which lack either or both of asparaginyl-tRNA or glutaminyl-tRNA synthetases. The reaction takes place in the presence of glutamine and ATP through an activated phospho-Asp-tRNA(Asn) or phospho-Glu-tRNA(Gln).</text>
</comment>
<evidence type="ECO:0000313" key="3">
    <source>
        <dbReference type="Proteomes" id="UP000266426"/>
    </source>
</evidence>
<comment type="catalytic activity">
    <reaction evidence="1">
        <text>L-glutamyl-tRNA(Gln) + L-glutamine + ATP + H2O = L-glutaminyl-tRNA(Gln) + L-glutamate + ADP + phosphate + H(+)</text>
        <dbReference type="Rhea" id="RHEA:17521"/>
        <dbReference type="Rhea" id="RHEA-COMP:9681"/>
        <dbReference type="Rhea" id="RHEA-COMP:9684"/>
        <dbReference type="ChEBI" id="CHEBI:15377"/>
        <dbReference type="ChEBI" id="CHEBI:15378"/>
        <dbReference type="ChEBI" id="CHEBI:29985"/>
        <dbReference type="ChEBI" id="CHEBI:30616"/>
        <dbReference type="ChEBI" id="CHEBI:43474"/>
        <dbReference type="ChEBI" id="CHEBI:58359"/>
        <dbReference type="ChEBI" id="CHEBI:78520"/>
        <dbReference type="ChEBI" id="CHEBI:78521"/>
        <dbReference type="ChEBI" id="CHEBI:456216"/>
    </reaction>
</comment>
<dbReference type="GO" id="GO:0006412">
    <property type="term" value="P:translation"/>
    <property type="evidence" value="ECO:0007669"/>
    <property type="project" value="UniProtKB-UniRule"/>
</dbReference>
<dbReference type="AlphaFoldDB" id="A0A3A4R8Y9"/>
<dbReference type="NCBIfam" id="TIGR00135">
    <property type="entry name" value="gatC"/>
    <property type="match status" value="1"/>
</dbReference>
<reference evidence="2 3" key="1">
    <citation type="journal article" date="2017" name="ISME J.">
        <title>Energy and carbon metabolisms in a deep terrestrial subsurface fluid microbial community.</title>
        <authorList>
            <person name="Momper L."/>
            <person name="Jungbluth S.P."/>
            <person name="Lee M.D."/>
            <person name="Amend J.P."/>
        </authorList>
    </citation>
    <scope>NUCLEOTIDE SEQUENCE [LARGE SCALE GENOMIC DNA]</scope>
    <source>
        <strain evidence="2">SURF_26</strain>
    </source>
</reference>
<dbReference type="EC" id="6.3.5.-" evidence="1"/>
<comment type="similarity">
    <text evidence="1">Belongs to the GatC family.</text>
</comment>
<keyword evidence="1" id="KW-0436">Ligase</keyword>
<dbReference type="PANTHER" id="PTHR15004">
    <property type="entry name" value="GLUTAMYL-TRNA(GLN) AMIDOTRANSFERASE SUBUNIT C, MITOCHONDRIAL"/>
    <property type="match status" value="1"/>
</dbReference>
<evidence type="ECO:0000256" key="1">
    <source>
        <dbReference type="HAMAP-Rule" id="MF_00122"/>
    </source>
</evidence>
<keyword evidence="1" id="KW-0547">Nucleotide-binding</keyword>